<feature type="region of interest" description="Disordered" evidence="1">
    <location>
        <begin position="1"/>
        <end position="160"/>
    </location>
</feature>
<feature type="region of interest" description="Disordered" evidence="1">
    <location>
        <begin position="467"/>
        <end position="508"/>
    </location>
</feature>
<proteinExistence type="predicted"/>
<dbReference type="PANTHER" id="PTHR47793">
    <property type="entry name" value="HISTONE DEACETYLASE COMPLEX SUBUNIT CTI6"/>
    <property type="match status" value="1"/>
</dbReference>
<keyword evidence="3" id="KW-1185">Reference proteome</keyword>
<protein>
    <recommendedName>
        <fullName evidence="4">PHD-type domain-containing protein</fullName>
    </recommendedName>
</protein>
<feature type="compositionally biased region" description="Gly residues" evidence="1">
    <location>
        <begin position="415"/>
        <end position="426"/>
    </location>
</feature>
<evidence type="ECO:0000256" key="1">
    <source>
        <dbReference type="SAM" id="MobiDB-lite"/>
    </source>
</evidence>
<dbReference type="SUPFAM" id="SSF57903">
    <property type="entry name" value="FYVE/PHD zinc finger"/>
    <property type="match status" value="1"/>
</dbReference>
<name>A0A167LDF5_CALVF</name>
<gene>
    <name evidence="2" type="ORF">CALVIDRAFT_528027</name>
</gene>
<feature type="compositionally biased region" description="Acidic residues" evidence="1">
    <location>
        <begin position="133"/>
        <end position="160"/>
    </location>
</feature>
<dbReference type="Proteomes" id="UP000076738">
    <property type="component" value="Unassembled WGS sequence"/>
</dbReference>
<accession>A0A167LDF5</accession>
<evidence type="ECO:0000313" key="3">
    <source>
        <dbReference type="Proteomes" id="UP000076738"/>
    </source>
</evidence>
<dbReference type="InterPro" id="IPR013083">
    <property type="entry name" value="Znf_RING/FYVE/PHD"/>
</dbReference>
<dbReference type="PANTHER" id="PTHR47793:SF1">
    <property type="entry name" value="HISTONE DEACETYLASE COMPLEX SUBUNIT CTI6"/>
    <property type="match status" value="1"/>
</dbReference>
<feature type="compositionally biased region" description="Low complexity" evidence="1">
    <location>
        <begin position="401"/>
        <end position="414"/>
    </location>
</feature>
<dbReference type="InterPro" id="IPR011011">
    <property type="entry name" value="Znf_FYVE_PHD"/>
</dbReference>
<dbReference type="OrthoDB" id="79252at2759"/>
<dbReference type="Pfam" id="PF20826">
    <property type="entry name" value="PHD_5"/>
    <property type="match status" value="1"/>
</dbReference>
<evidence type="ECO:0008006" key="4">
    <source>
        <dbReference type="Google" id="ProtNLM"/>
    </source>
</evidence>
<feature type="region of interest" description="Disordered" evidence="1">
    <location>
        <begin position="294"/>
        <end position="378"/>
    </location>
</feature>
<evidence type="ECO:0000313" key="2">
    <source>
        <dbReference type="EMBL" id="KZO95574.1"/>
    </source>
</evidence>
<feature type="region of interest" description="Disordered" evidence="1">
    <location>
        <begin position="227"/>
        <end position="281"/>
    </location>
</feature>
<feature type="compositionally biased region" description="Low complexity" evidence="1">
    <location>
        <begin position="16"/>
        <end position="37"/>
    </location>
</feature>
<organism evidence="2 3">
    <name type="scientific">Calocera viscosa (strain TUFC12733)</name>
    <dbReference type="NCBI Taxonomy" id="1330018"/>
    <lineage>
        <taxon>Eukaryota</taxon>
        <taxon>Fungi</taxon>
        <taxon>Dikarya</taxon>
        <taxon>Basidiomycota</taxon>
        <taxon>Agaricomycotina</taxon>
        <taxon>Dacrymycetes</taxon>
        <taxon>Dacrymycetales</taxon>
        <taxon>Dacrymycetaceae</taxon>
        <taxon>Calocera</taxon>
    </lineage>
</organism>
<dbReference type="InterPro" id="IPR053051">
    <property type="entry name" value="HDAC_complex_subunit"/>
</dbReference>
<feature type="region of interest" description="Disordered" evidence="1">
    <location>
        <begin position="401"/>
        <end position="426"/>
    </location>
</feature>
<dbReference type="Gene3D" id="3.30.40.10">
    <property type="entry name" value="Zinc/RING finger domain, C3HC4 (zinc finger)"/>
    <property type="match status" value="1"/>
</dbReference>
<dbReference type="STRING" id="1330018.A0A167LDF5"/>
<feature type="compositionally biased region" description="Low complexity" evidence="1">
    <location>
        <begin position="335"/>
        <end position="354"/>
    </location>
</feature>
<feature type="compositionally biased region" description="Low complexity" evidence="1">
    <location>
        <begin position="469"/>
        <end position="508"/>
    </location>
</feature>
<feature type="region of interest" description="Disordered" evidence="1">
    <location>
        <begin position="600"/>
        <end position="620"/>
    </location>
</feature>
<dbReference type="AlphaFoldDB" id="A0A167LDF5"/>
<sequence length="716" mass="74597">MPPRRSTRRPPPSSGPYPSSIASDDTSPSLAPSLSTSAPPPAPTPASRSKRSSVSISRSPEQELSPLASGGSRTARSRGKKSPSSGKLDDVPEHPLPAEAGQGKDEPPSGTGMQDVKMELEMQDVDVPPAEGDVPELEQDGSGDPDADADADEDADGDEDLGETRCWCGNTDDDAFQIQCEICKMWQHGPCMGFTDQSEVEGENFHHWCEICRPELWSTDIRRLTRSAKHKRAPSSGAALGAHPHPPATSPTLQTHVHAHPQPDSPLLPREPKRRATMNSAAAQLDAAELRIADGQPAAGSVEDEGERRASKKRRRADDADVASASVPTPPPAPAQTSRARPSRAAAPAASTPSKRPRAAHNKAKDPPSPSAGFGFLPGATGTIPDHLAHLSFMFTDPPGSGNASAAGGSPTGSNGTGTGTGNGVVQGLGLSTGRAHGTVPINAFSLPALVQHFPTVVAHASPEAVQTPLAGSGSPGSPSALPPANNSTTGLSSSTTGPSSANPATAPVPAHEIATSLALKCKIKWPSKRITPGEMKKRVGAMLMWGMRVGSELERREERGRELGLWGELGPASPARIAAALEGTNENVLDLAVGQQMPSLLPATPAPPAPPSSSTSTTSADLRLLTSASNLTSAAQAQDLLRQLTQRLVQVNELWNSRQEVPMGGAGEGMALLSVLRTVPNDVHIHILVVSSRYRYISLHHCERTTATSGPTTPS</sequence>
<reference evidence="2 3" key="1">
    <citation type="journal article" date="2016" name="Mol. Biol. Evol.">
        <title>Comparative Genomics of Early-Diverging Mushroom-Forming Fungi Provides Insights into the Origins of Lignocellulose Decay Capabilities.</title>
        <authorList>
            <person name="Nagy L.G."/>
            <person name="Riley R."/>
            <person name="Tritt A."/>
            <person name="Adam C."/>
            <person name="Daum C."/>
            <person name="Floudas D."/>
            <person name="Sun H."/>
            <person name="Yadav J.S."/>
            <person name="Pangilinan J."/>
            <person name="Larsson K.H."/>
            <person name="Matsuura K."/>
            <person name="Barry K."/>
            <person name="Labutti K."/>
            <person name="Kuo R."/>
            <person name="Ohm R.A."/>
            <person name="Bhattacharya S.S."/>
            <person name="Shirouzu T."/>
            <person name="Yoshinaga Y."/>
            <person name="Martin F.M."/>
            <person name="Grigoriev I.V."/>
            <person name="Hibbett D.S."/>
        </authorList>
    </citation>
    <scope>NUCLEOTIDE SEQUENCE [LARGE SCALE GENOMIC DNA]</scope>
    <source>
        <strain evidence="2 3">TUFC12733</strain>
    </source>
</reference>
<dbReference type="EMBL" id="KV417288">
    <property type="protein sequence ID" value="KZO95574.1"/>
    <property type="molecule type" value="Genomic_DNA"/>
</dbReference>